<dbReference type="Gene3D" id="2.60.40.10">
    <property type="entry name" value="Immunoglobulins"/>
    <property type="match status" value="1"/>
</dbReference>
<gene>
    <name evidence="4" type="ORF">B0I31_105516</name>
</gene>
<dbReference type="SMART" id="SM00060">
    <property type="entry name" value="FN3"/>
    <property type="match status" value="1"/>
</dbReference>
<feature type="domain" description="Fibronectin type-III" evidence="3">
    <location>
        <begin position="61"/>
        <end position="148"/>
    </location>
</feature>
<evidence type="ECO:0000313" key="4">
    <source>
        <dbReference type="EMBL" id="PSL55550.1"/>
    </source>
</evidence>
<dbReference type="InterPro" id="IPR013783">
    <property type="entry name" value="Ig-like_fold"/>
</dbReference>
<name>A0A2P8IAS1_SACCR</name>
<keyword evidence="1" id="KW-0326">Glycosidase</keyword>
<dbReference type="AlphaFoldDB" id="A0A2P8IAS1"/>
<keyword evidence="1" id="KW-0378">Hydrolase</keyword>
<organism evidence="4 5">
    <name type="scientific">Saccharothrix carnea</name>
    <dbReference type="NCBI Taxonomy" id="1280637"/>
    <lineage>
        <taxon>Bacteria</taxon>
        <taxon>Bacillati</taxon>
        <taxon>Actinomycetota</taxon>
        <taxon>Actinomycetes</taxon>
        <taxon>Pseudonocardiales</taxon>
        <taxon>Pseudonocardiaceae</taxon>
        <taxon>Saccharothrix</taxon>
    </lineage>
</organism>
<dbReference type="SUPFAM" id="SSF49265">
    <property type="entry name" value="Fibronectin type III"/>
    <property type="match status" value="1"/>
</dbReference>
<evidence type="ECO:0000256" key="2">
    <source>
        <dbReference type="ARBA" id="ARBA00023326"/>
    </source>
</evidence>
<evidence type="ECO:0000259" key="3">
    <source>
        <dbReference type="PROSITE" id="PS50853"/>
    </source>
</evidence>
<protein>
    <recommendedName>
        <fullName evidence="3">Fibronectin type-III domain-containing protein</fullName>
    </recommendedName>
</protein>
<evidence type="ECO:0000256" key="1">
    <source>
        <dbReference type="ARBA" id="ARBA00023295"/>
    </source>
</evidence>
<dbReference type="InterPro" id="IPR036116">
    <property type="entry name" value="FN3_sf"/>
</dbReference>
<dbReference type="RefSeq" id="WP_106616396.1">
    <property type="nucleotide sequence ID" value="NZ_PYAX01000005.1"/>
</dbReference>
<dbReference type="InterPro" id="IPR003961">
    <property type="entry name" value="FN3_dom"/>
</dbReference>
<dbReference type="EMBL" id="PYAX01000005">
    <property type="protein sequence ID" value="PSL55550.1"/>
    <property type="molecule type" value="Genomic_DNA"/>
</dbReference>
<accession>A0A2P8IAS1</accession>
<sequence length="601" mass="62154">MERRRIALIAAGVVLFAGVITVLRTTGLGEPVTATSVSAPPPTSLAPFAAEGVLVPTAGPPPEAPRALTVSSGPRRLQLRWTGDAPGYEVRWGDPGRLDRSRLITEPVTQLDGLEDERSYEVEVYAVDAFGQRSAPAKATGTPHALPSGDYALEDRFDQPDAPDPTRWRLASRGNCARATPGQDDDGRRLVLSSNCAAAPATVRSRTPFVLRDGDDLGRFVVDTDAPGGDGELVLDLVPGPVSLVSGDALPPDAVRLRVATGAGATSVQVVVPAGTPTTVVRGVPALETGISHRWELVLRRDGVRVLLDGHVVATSPVVPSWREATALVSVAGPTGQRAAISLIAFDAADASPPAWVPAPAVDVTAAVSAPSAHGLEPLPDVTGGLLRMALLHSDTAAEAPSFTLSVAGVVVPVRPALAGAPWRPGVAYPVVADLPAEALRVGASGALAVTLVTALRVQATHVDLELTGSYSGAPPRRETQPLTGRERELARASGTVLDASGRTVPEGAAVQRGRMVFDLVLEGQPGEALAGLAGFSVRVDDERVAVVPTASGGPGVAGKYRFALSTGDLSLGPHMIEVRLFGTSGETRPTSAYIPFFVGR</sequence>
<evidence type="ECO:0000313" key="5">
    <source>
        <dbReference type="Proteomes" id="UP000241118"/>
    </source>
</evidence>
<dbReference type="PROSITE" id="PS50853">
    <property type="entry name" value="FN3"/>
    <property type="match status" value="1"/>
</dbReference>
<dbReference type="GO" id="GO:0000272">
    <property type="term" value="P:polysaccharide catabolic process"/>
    <property type="evidence" value="ECO:0007669"/>
    <property type="project" value="UniProtKB-KW"/>
</dbReference>
<keyword evidence="2" id="KW-0624">Polysaccharide degradation</keyword>
<dbReference type="OrthoDB" id="3647805at2"/>
<comment type="caution">
    <text evidence="4">The sequence shown here is derived from an EMBL/GenBank/DDBJ whole genome shotgun (WGS) entry which is preliminary data.</text>
</comment>
<proteinExistence type="predicted"/>
<dbReference type="Proteomes" id="UP000241118">
    <property type="component" value="Unassembled WGS sequence"/>
</dbReference>
<keyword evidence="2" id="KW-0119">Carbohydrate metabolism</keyword>
<keyword evidence="5" id="KW-1185">Reference proteome</keyword>
<reference evidence="4 5" key="1">
    <citation type="submission" date="2018-03" db="EMBL/GenBank/DDBJ databases">
        <title>Genomic Encyclopedia of Type Strains, Phase III (KMG-III): the genomes of soil and plant-associated and newly described type strains.</title>
        <authorList>
            <person name="Whitman W."/>
        </authorList>
    </citation>
    <scope>NUCLEOTIDE SEQUENCE [LARGE SCALE GENOMIC DNA]</scope>
    <source>
        <strain evidence="4 5">CGMCC 4.7097</strain>
    </source>
</reference>
<dbReference type="CDD" id="cd00063">
    <property type="entry name" value="FN3"/>
    <property type="match status" value="1"/>
</dbReference>
<dbReference type="GO" id="GO:0016798">
    <property type="term" value="F:hydrolase activity, acting on glycosyl bonds"/>
    <property type="evidence" value="ECO:0007669"/>
    <property type="project" value="UniProtKB-KW"/>
</dbReference>